<dbReference type="PROSITE" id="PS51674">
    <property type="entry name" value="4FE4S_WBL"/>
    <property type="match status" value="1"/>
</dbReference>
<sequence>MTDPDWGRAPCRRNPRLWDDAADVANTRAESPAQRSLRHSEAIATCRLCPVIDNCRREAAHASNPTGVWAGEIYPALDRRSRSEVRPLPGHRNRIVAPPAHSGCDAADVAFTDLIATIRAQRAARAARPDSPEREAIS</sequence>
<geneLocation type="plasmid" evidence="2 3">
    <name>pPDG2</name>
</geneLocation>
<proteinExistence type="predicted"/>
<evidence type="ECO:0000313" key="2">
    <source>
        <dbReference type="EMBL" id="AII10789.1"/>
    </source>
</evidence>
<dbReference type="EMBL" id="CP008949">
    <property type="protein sequence ID" value="AII10789.1"/>
    <property type="molecule type" value="Genomic_DNA"/>
</dbReference>
<dbReference type="AlphaFoldDB" id="A0A076F4Z0"/>
<organism evidence="2 3">
    <name type="scientific">Rhodococcus opacus</name>
    <name type="common">Nocardia opaca</name>
    <dbReference type="NCBI Taxonomy" id="37919"/>
    <lineage>
        <taxon>Bacteria</taxon>
        <taxon>Bacillati</taxon>
        <taxon>Actinomycetota</taxon>
        <taxon>Actinomycetes</taxon>
        <taxon>Mycobacteriales</taxon>
        <taxon>Nocardiaceae</taxon>
        <taxon>Rhodococcus</taxon>
    </lineage>
</organism>
<gene>
    <name evidence="2" type="ORF">EP51_42145</name>
</gene>
<keyword evidence="2" id="KW-0614">Plasmid</keyword>
<dbReference type="InterPro" id="IPR034768">
    <property type="entry name" value="4FE4S_WBL"/>
</dbReference>
<protein>
    <recommendedName>
        <fullName evidence="1">4Fe-4S Wbl-type domain-containing protein</fullName>
    </recommendedName>
</protein>
<feature type="domain" description="4Fe-4S Wbl-type" evidence="1">
    <location>
        <begin position="10"/>
        <end position="79"/>
    </location>
</feature>
<accession>A0A076F4Z0</accession>
<dbReference type="RefSeq" id="WP_158461398.1">
    <property type="nucleotide sequence ID" value="NZ_CP008949.1"/>
</dbReference>
<dbReference type="Proteomes" id="UP000028488">
    <property type="component" value="Plasmid pPDG2"/>
</dbReference>
<reference evidence="2 3" key="1">
    <citation type="submission" date="2014-07" db="EMBL/GenBank/DDBJ databases">
        <title>Genome Sequence of Rhodococcus opacus Strain R7, a Biodegrader of Mono- and Polycyclic Aromatic Hydrocarbons.</title>
        <authorList>
            <person name="Di Gennaro P."/>
            <person name="Zampolli J."/>
            <person name="Presti I."/>
            <person name="Cappelletti M."/>
            <person name="D'Ursi P."/>
            <person name="Orro A."/>
            <person name="Mezzelani A."/>
            <person name="Milanesi L."/>
        </authorList>
    </citation>
    <scope>NUCLEOTIDE SEQUENCE [LARGE SCALE GENOMIC DNA]</scope>
    <source>
        <strain evidence="2 3">R7</strain>
        <plasmid evidence="2">pPDG2</plasmid>
    </source>
</reference>
<dbReference type="Pfam" id="PF02467">
    <property type="entry name" value="Whib"/>
    <property type="match status" value="1"/>
</dbReference>
<evidence type="ECO:0000259" key="1">
    <source>
        <dbReference type="PROSITE" id="PS51674"/>
    </source>
</evidence>
<name>A0A076F4Z0_RHOOP</name>
<evidence type="ECO:0000313" key="3">
    <source>
        <dbReference type="Proteomes" id="UP000028488"/>
    </source>
</evidence>